<dbReference type="PANTHER" id="PTHR30543:SF21">
    <property type="entry name" value="NAD(P)H-DEPENDENT FMN REDUCTASE LOT6"/>
    <property type="match status" value="1"/>
</dbReference>
<evidence type="ECO:0000313" key="2">
    <source>
        <dbReference type="EMBL" id="CEG10021.1"/>
    </source>
</evidence>
<dbReference type="GO" id="GO:0010181">
    <property type="term" value="F:FMN binding"/>
    <property type="evidence" value="ECO:0007669"/>
    <property type="project" value="TreeGrafter"/>
</dbReference>
<sequence>MAAVKILVIPGSVRESAADVRLAAAIVKEIALSDHEATRISLADFMLPLHQDLGNGETPPAALDLKRMIGAHHAVMLVTPERHALPPPLLLNAMSWLASVRERNESPLQAFRGKPFAIASVSDRNDGIYAALTLRQMLTAGFNADVIAPQLIVARGVEAFDRMDRLQDDNEFAAMQNLVRALIDAAQRMM</sequence>
<evidence type="ECO:0000313" key="3">
    <source>
        <dbReference type="Proteomes" id="UP000035762"/>
    </source>
</evidence>
<dbReference type="SUPFAM" id="SSF52218">
    <property type="entry name" value="Flavoproteins"/>
    <property type="match status" value="1"/>
</dbReference>
<dbReference type="GO" id="GO:0016491">
    <property type="term" value="F:oxidoreductase activity"/>
    <property type="evidence" value="ECO:0007669"/>
    <property type="project" value="InterPro"/>
</dbReference>
<dbReference type="InterPro" id="IPR029039">
    <property type="entry name" value="Flavoprotein-like_sf"/>
</dbReference>
<dbReference type="Pfam" id="PF03358">
    <property type="entry name" value="FMN_red"/>
    <property type="match status" value="1"/>
</dbReference>
<protein>
    <submittedName>
        <fullName evidence="2">FMN-dependent NADPH-azoreductase</fullName>
    </submittedName>
</protein>
<dbReference type="EMBL" id="CCAZ020000002">
    <property type="protein sequence ID" value="CEG10021.1"/>
    <property type="molecule type" value="Genomic_DNA"/>
</dbReference>
<organism evidence="2 3">
    <name type="scientific">Afipia felis</name>
    <name type="common">Cat scratch disease bacillus</name>
    <dbReference type="NCBI Taxonomy" id="1035"/>
    <lineage>
        <taxon>Bacteria</taxon>
        <taxon>Pseudomonadati</taxon>
        <taxon>Pseudomonadota</taxon>
        <taxon>Alphaproteobacteria</taxon>
        <taxon>Hyphomicrobiales</taxon>
        <taxon>Nitrobacteraceae</taxon>
        <taxon>Afipia</taxon>
    </lineage>
</organism>
<dbReference type="GO" id="GO:0005829">
    <property type="term" value="C:cytosol"/>
    <property type="evidence" value="ECO:0007669"/>
    <property type="project" value="TreeGrafter"/>
</dbReference>
<dbReference type="PANTHER" id="PTHR30543">
    <property type="entry name" value="CHROMATE REDUCTASE"/>
    <property type="match status" value="1"/>
</dbReference>
<comment type="caution">
    <text evidence="2">The sequence shown here is derived from an EMBL/GenBank/DDBJ whole genome shotgun (WGS) entry which is preliminary data.</text>
</comment>
<evidence type="ECO:0000259" key="1">
    <source>
        <dbReference type="Pfam" id="PF03358"/>
    </source>
</evidence>
<proteinExistence type="predicted"/>
<dbReference type="AlphaFoldDB" id="A0A090MRP8"/>
<keyword evidence="3" id="KW-1185">Reference proteome</keyword>
<dbReference type="STRING" id="1035.BN961_03455"/>
<feature type="domain" description="NADPH-dependent FMN reductase-like" evidence="1">
    <location>
        <begin position="4"/>
        <end position="155"/>
    </location>
</feature>
<gene>
    <name evidence="2" type="primary">azr_2</name>
    <name evidence="2" type="ORF">BN961_03455</name>
</gene>
<dbReference type="RefSeq" id="WP_009338676.1">
    <property type="nucleotide sequence ID" value="NZ_CCAZ020000002.1"/>
</dbReference>
<dbReference type="OrthoDB" id="9812295at2"/>
<dbReference type="Gene3D" id="3.40.50.360">
    <property type="match status" value="1"/>
</dbReference>
<name>A0A090MRP8_AFIFE</name>
<accession>A0A090MRP8</accession>
<dbReference type="Proteomes" id="UP000035762">
    <property type="component" value="Unassembled WGS sequence"/>
</dbReference>
<reference evidence="2 3" key="1">
    <citation type="journal article" date="2014" name="Genome Announc.">
        <title>Genome Sequence of Afipia felis Strain 76713, Isolated in Hospital Water Using an Amoeba Co-Culture Procedure.</title>
        <authorList>
            <person name="Benamar S."/>
            <person name="La Scola B."/>
            <person name="Croce O."/>
        </authorList>
    </citation>
    <scope>NUCLEOTIDE SEQUENCE [LARGE SCALE GENOMIC DNA]</scope>
    <source>
        <strain evidence="2 3">76713</strain>
    </source>
</reference>
<dbReference type="InterPro" id="IPR005025">
    <property type="entry name" value="FMN_Rdtase-like_dom"/>
</dbReference>
<dbReference type="InterPro" id="IPR050712">
    <property type="entry name" value="NAD(P)H-dep_reductase"/>
</dbReference>